<dbReference type="PANTHER" id="PTHR46671:SF7">
    <property type="entry name" value="CORE-2_I-BRANCHING ENZYME"/>
    <property type="match status" value="1"/>
</dbReference>
<keyword evidence="7" id="KW-1185">Reference proteome</keyword>
<dbReference type="STRING" id="131310.A0A0N4ZJZ8"/>
<dbReference type="Pfam" id="PF02485">
    <property type="entry name" value="Branch"/>
    <property type="match status" value="1"/>
</dbReference>
<protein>
    <submittedName>
        <fullName evidence="8">CAP10 domain-containing protein</fullName>
    </submittedName>
</protein>
<evidence type="ECO:0000313" key="7">
    <source>
        <dbReference type="Proteomes" id="UP000038045"/>
    </source>
</evidence>
<dbReference type="GO" id="GO:0016020">
    <property type="term" value="C:membrane"/>
    <property type="evidence" value="ECO:0007669"/>
    <property type="project" value="UniProtKB-SubCell"/>
</dbReference>
<proteinExistence type="predicted"/>
<keyword evidence="6" id="KW-0732">Signal</keyword>
<name>A0A0N4ZJZ8_PARTI</name>
<evidence type="ECO:0000256" key="2">
    <source>
        <dbReference type="ARBA" id="ARBA00022676"/>
    </source>
</evidence>
<keyword evidence="3" id="KW-0808">Transferase</keyword>
<organism evidence="7 8">
    <name type="scientific">Parastrongyloides trichosuri</name>
    <name type="common">Possum-specific nematode worm</name>
    <dbReference type="NCBI Taxonomy" id="131310"/>
    <lineage>
        <taxon>Eukaryota</taxon>
        <taxon>Metazoa</taxon>
        <taxon>Ecdysozoa</taxon>
        <taxon>Nematoda</taxon>
        <taxon>Chromadorea</taxon>
        <taxon>Rhabditida</taxon>
        <taxon>Tylenchina</taxon>
        <taxon>Panagrolaimomorpha</taxon>
        <taxon>Strongyloidoidea</taxon>
        <taxon>Strongyloididae</taxon>
        <taxon>Parastrongyloides</taxon>
    </lineage>
</organism>
<evidence type="ECO:0000313" key="8">
    <source>
        <dbReference type="WBParaSite" id="PTRK_0000843600.1"/>
    </source>
</evidence>
<dbReference type="AlphaFoldDB" id="A0A0N4ZJZ8"/>
<comment type="subcellular location">
    <subcellularLocation>
        <location evidence="1">Membrane</location>
        <topology evidence="1">Single-pass type II membrane protein</topology>
    </subcellularLocation>
</comment>
<keyword evidence="4" id="KW-0472">Membrane</keyword>
<reference evidence="8" key="1">
    <citation type="submission" date="2017-02" db="UniProtKB">
        <authorList>
            <consortium name="WormBaseParasite"/>
        </authorList>
    </citation>
    <scope>IDENTIFICATION</scope>
</reference>
<accession>A0A0N4ZJZ8</accession>
<evidence type="ECO:0000256" key="6">
    <source>
        <dbReference type="SAM" id="SignalP"/>
    </source>
</evidence>
<evidence type="ECO:0000256" key="1">
    <source>
        <dbReference type="ARBA" id="ARBA00004606"/>
    </source>
</evidence>
<evidence type="ECO:0000256" key="4">
    <source>
        <dbReference type="ARBA" id="ARBA00023136"/>
    </source>
</evidence>
<dbReference type="PANTHER" id="PTHR46671">
    <property type="entry name" value="PROTEIN CBG11221"/>
    <property type="match status" value="1"/>
</dbReference>
<dbReference type="WBParaSite" id="PTRK_0000843600.1">
    <property type="protein sequence ID" value="PTRK_0000843600.1"/>
    <property type="gene ID" value="PTRK_0000843600"/>
</dbReference>
<dbReference type="Proteomes" id="UP000038045">
    <property type="component" value="Unplaced"/>
</dbReference>
<feature type="chain" id="PRO_5005891986" evidence="6">
    <location>
        <begin position="20"/>
        <end position="449"/>
    </location>
</feature>
<keyword evidence="2" id="KW-0328">Glycosyltransferase</keyword>
<sequence length="449" mass="52929">MNIFVTFVMLFLNIENIKSSEIEIKTRYSSLVNKYIPTFWKPNKLSKLNCERILNNDLKYIYSNNNKRTRITRNETSGAFSTRCYDIRRRGYYPDEPLTVEEKEFPLAYAINIYEDYLKLEQFFLITYAPQNHYCFGIDIKSDEVFKRKVKNLASCFSNVYIIDKELSLNHSGVNGNLYNYECMKILNDKNYKYLFLLQNDDVPLKTNHELVQILKIYNGTIDMNIGDPISSQPIVLNSTQSFKFKDLEIFKSVSSRRKYRLLQERNISIQKGLPQASIPKETVDYLINEINIVPLLNKLNAPIKCSDELLWPTIFTNPFLQVPGWQHNYCSSKSTIFSKYYMTRKTIFKTEKNCPSGRYRHGICLFGIEMLSSMKEWPQFFGNKMRYDFDAGAINCWFEYIYNKKFFSPLQAIDASIYQDIPLIKYQKLKREINDHVKICNIITNSLV</sequence>
<feature type="signal peptide" evidence="6">
    <location>
        <begin position="1"/>
        <end position="19"/>
    </location>
</feature>
<dbReference type="GO" id="GO:0016757">
    <property type="term" value="F:glycosyltransferase activity"/>
    <property type="evidence" value="ECO:0007669"/>
    <property type="project" value="UniProtKB-KW"/>
</dbReference>
<evidence type="ECO:0000256" key="5">
    <source>
        <dbReference type="ARBA" id="ARBA00023180"/>
    </source>
</evidence>
<keyword evidence="5" id="KW-0325">Glycoprotein</keyword>
<dbReference type="InterPro" id="IPR003406">
    <property type="entry name" value="Glyco_trans_14"/>
</dbReference>
<evidence type="ECO:0000256" key="3">
    <source>
        <dbReference type="ARBA" id="ARBA00022679"/>
    </source>
</evidence>